<dbReference type="AlphaFoldDB" id="A0A133UF38"/>
<feature type="domain" description="NADPH-dependent FMN reductase-like" evidence="6">
    <location>
        <begin position="1"/>
        <end position="158"/>
    </location>
</feature>
<comment type="cofactor">
    <cofactor evidence="1">
        <name>FMN</name>
        <dbReference type="ChEBI" id="CHEBI:58210"/>
    </cofactor>
</comment>
<keyword evidence="4" id="KW-0288">FMN</keyword>
<dbReference type="GO" id="GO:0016491">
    <property type="term" value="F:oxidoreductase activity"/>
    <property type="evidence" value="ECO:0007669"/>
    <property type="project" value="InterPro"/>
</dbReference>
<sequence>MKVTAFNGSPRKDGNTSTLIDQVFEELKKEDIDCEKVQIGGRNIHGCTACMECRENKDMKCVIEDDIINDCIRKMDSSDGIIIASPTYYSDLTPEIKALIDRAGYVSGASDNFLRRKVGAPIAAVRRAGAMHVLDSITHFFLINEMIIAGSSYWNLGIGRKKGEIKQDEEGMRTMKDLGKNMAWLLEKAQE</sequence>
<keyword evidence="3" id="KW-0285">Flavoprotein</keyword>
<reference evidence="7 8" key="1">
    <citation type="journal article" date="2016" name="Sci. Rep.">
        <title>Metabolic traits of an uncultured archaeal lineage -MSBL1- from brine pools of the Red Sea.</title>
        <authorList>
            <person name="Mwirichia R."/>
            <person name="Alam I."/>
            <person name="Rashid M."/>
            <person name="Vinu M."/>
            <person name="Ba-Alawi W."/>
            <person name="Anthony Kamau A."/>
            <person name="Kamanda Ngugi D."/>
            <person name="Goker M."/>
            <person name="Klenk H.P."/>
            <person name="Bajic V."/>
            <person name="Stingl U."/>
        </authorList>
    </citation>
    <scope>NUCLEOTIDE SEQUENCE [LARGE SCALE GENOMIC DNA]</scope>
    <source>
        <strain evidence="7">SCGC-AAA259E17</strain>
    </source>
</reference>
<evidence type="ECO:0000256" key="3">
    <source>
        <dbReference type="ARBA" id="ARBA00022630"/>
    </source>
</evidence>
<comment type="caution">
    <text evidence="7">The sequence shown here is derived from an EMBL/GenBank/DDBJ whole genome shotgun (WGS) entry which is preliminary data.</text>
</comment>
<evidence type="ECO:0000256" key="4">
    <source>
        <dbReference type="ARBA" id="ARBA00022643"/>
    </source>
</evidence>
<dbReference type="Gene3D" id="3.40.50.360">
    <property type="match status" value="1"/>
</dbReference>
<dbReference type="Proteomes" id="UP000070373">
    <property type="component" value="Unassembled WGS sequence"/>
</dbReference>
<dbReference type="InterPro" id="IPR005025">
    <property type="entry name" value="FMN_Rdtase-like_dom"/>
</dbReference>
<keyword evidence="8" id="KW-1185">Reference proteome</keyword>
<dbReference type="InterPro" id="IPR051796">
    <property type="entry name" value="ISF_SsuE-like"/>
</dbReference>
<evidence type="ECO:0000313" key="8">
    <source>
        <dbReference type="Proteomes" id="UP000070373"/>
    </source>
</evidence>
<evidence type="ECO:0000256" key="1">
    <source>
        <dbReference type="ARBA" id="ARBA00001917"/>
    </source>
</evidence>
<comment type="cofactor">
    <cofactor evidence="2">
        <name>[4Fe-4S] cluster</name>
        <dbReference type="ChEBI" id="CHEBI:49883"/>
    </cofactor>
</comment>
<protein>
    <submittedName>
        <fullName evidence="7">FMN reductase</fullName>
    </submittedName>
</protein>
<dbReference type="SUPFAM" id="SSF52218">
    <property type="entry name" value="Flavoproteins"/>
    <property type="match status" value="1"/>
</dbReference>
<dbReference type="PATRIC" id="fig|1698263.3.peg.610"/>
<proteinExistence type="inferred from homology"/>
<dbReference type="PANTHER" id="PTHR43278:SF4">
    <property type="entry name" value="NAD(P)H-DEPENDENT FMN-CONTAINING OXIDOREDUCTASE YWQN-RELATED"/>
    <property type="match status" value="1"/>
</dbReference>
<dbReference type="InterPro" id="IPR029039">
    <property type="entry name" value="Flavoprotein-like_sf"/>
</dbReference>
<organism evidence="7 8">
    <name type="scientific">candidate division MSBL1 archaeon SCGC-AAA259E17</name>
    <dbReference type="NCBI Taxonomy" id="1698263"/>
    <lineage>
        <taxon>Archaea</taxon>
        <taxon>Methanobacteriati</taxon>
        <taxon>Methanobacteriota</taxon>
        <taxon>candidate division MSBL1</taxon>
    </lineage>
</organism>
<comment type="similarity">
    <text evidence="5">Belongs to the SsuE family. Isf subfamily.</text>
</comment>
<evidence type="ECO:0000256" key="2">
    <source>
        <dbReference type="ARBA" id="ARBA00001966"/>
    </source>
</evidence>
<accession>A0A133UF38</accession>
<dbReference type="Pfam" id="PF03358">
    <property type="entry name" value="FMN_red"/>
    <property type="match status" value="1"/>
</dbReference>
<gene>
    <name evidence="7" type="ORF">AKJ64_02140</name>
</gene>
<dbReference type="EMBL" id="LHXN01000028">
    <property type="protein sequence ID" value="KXA92831.1"/>
    <property type="molecule type" value="Genomic_DNA"/>
</dbReference>
<evidence type="ECO:0000259" key="6">
    <source>
        <dbReference type="Pfam" id="PF03358"/>
    </source>
</evidence>
<dbReference type="PANTHER" id="PTHR43278">
    <property type="entry name" value="NAD(P)H-DEPENDENT FMN-CONTAINING OXIDOREDUCTASE YWQN-RELATED"/>
    <property type="match status" value="1"/>
</dbReference>
<evidence type="ECO:0000256" key="5">
    <source>
        <dbReference type="ARBA" id="ARBA00038292"/>
    </source>
</evidence>
<evidence type="ECO:0000313" key="7">
    <source>
        <dbReference type="EMBL" id="KXA92831.1"/>
    </source>
</evidence>
<name>A0A133UF38_9EURY</name>